<accession>A0A0K1P6G5</accession>
<evidence type="ECO:0000313" key="2">
    <source>
        <dbReference type="Proteomes" id="UP000067243"/>
    </source>
</evidence>
<dbReference type="PATRIC" id="fig|216946.3.peg.648"/>
<evidence type="ECO:0000313" key="1">
    <source>
        <dbReference type="EMBL" id="AKU79875.1"/>
    </source>
</evidence>
<sequence>MERKFKTLQNRWPQIIRTMGLKTIEQLNEFLPKLIDDYNEMFSIPMTSLVNVTKVFEKDENIVFSYKLKES</sequence>
<dbReference type="AlphaFoldDB" id="A0A0K1P6G5"/>
<organism evidence="1 2">
    <name type="scientific">Spiroplasma turonicum</name>
    <dbReference type="NCBI Taxonomy" id="216946"/>
    <lineage>
        <taxon>Bacteria</taxon>
        <taxon>Bacillati</taxon>
        <taxon>Mycoplasmatota</taxon>
        <taxon>Mollicutes</taxon>
        <taxon>Entomoplasmatales</taxon>
        <taxon>Spiroplasmataceae</taxon>
        <taxon>Spiroplasma</taxon>
    </lineage>
</organism>
<reference evidence="1 2" key="1">
    <citation type="journal article" date="2015" name="Genome Announc.">
        <title>Complete Genome Sequence of Spiroplasma turonicum Strain Tab4cT, a Parasite of a Horse Fly, Haematopota sp. (Diptera: Tabanidae).</title>
        <authorList>
            <person name="Davis R.E."/>
            <person name="Shao J."/>
            <person name="Zhao Y."/>
            <person name="Gasparich G.E."/>
            <person name="Gaynor B.J."/>
            <person name="Donofrio N."/>
        </authorList>
    </citation>
    <scope>NUCLEOTIDE SEQUENCE [LARGE SCALE GENOMIC DNA]</scope>
    <source>
        <strain evidence="1 2">Tab4c</strain>
    </source>
</reference>
<keyword evidence="2" id="KW-1185">Reference proteome</keyword>
<name>A0A0K1P6G5_9MOLU</name>
<dbReference type="EMBL" id="CP012328">
    <property type="protein sequence ID" value="AKU79875.1"/>
    <property type="molecule type" value="Genomic_DNA"/>
</dbReference>
<protein>
    <submittedName>
        <fullName evidence="1">Uncharacterized protein</fullName>
    </submittedName>
</protein>
<dbReference type="RefSeq" id="WP_075048459.1">
    <property type="nucleotide sequence ID" value="NZ_CP012328.1"/>
</dbReference>
<dbReference type="Proteomes" id="UP000067243">
    <property type="component" value="Chromosome"/>
</dbReference>
<proteinExistence type="predicted"/>
<gene>
    <name evidence="1" type="ORF">STURON_00629</name>
</gene>
<dbReference type="KEGG" id="stur:STURON_00629"/>
<dbReference type="OrthoDB" id="5655881at2"/>